<dbReference type="EMBL" id="PFQK01000013">
    <property type="protein sequence ID" value="PJC82249.1"/>
    <property type="molecule type" value="Genomic_DNA"/>
</dbReference>
<reference evidence="4" key="1">
    <citation type="submission" date="2017-09" db="EMBL/GenBank/DDBJ databases">
        <title>Depth-based differentiation of microbial function through sediment-hosted aquifers and enrichment of novel symbionts in the deep terrestrial subsurface.</title>
        <authorList>
            <person name="Probst A.J."/>
            <person name="Ladd B."/>
            <person name="Jarett J.K."/>
            <person name="Geller-Mcgrath D.E."/>
            <person name="Sieber C.M.K."/>
            <person name="Emerson J.B."/>
            <person name="Anantharaman K."/>
            <person name="Thomas B.C."/>
            <person name="Malmstrom R."/>
            <person name="Stieglmeier M."/>
            <person name="Klingl A."/>
            <person name="Woyke T."/>
            <person name="Ryan C.M."/>
            <person name="Banfield J.F."/>
        </authorList>
    </citation>
    <scope>NUCLEOTIDE SEQUENCE [LARGE SCALE GENOMIC DNA]</scope>
</reference>
<protein>
    <recommendedName>
        <fullName evidence="5">Gas vesicle protein</fullName>
    </recommendedName>
</protein>
<accession>A0A2M8GP40</accession>
<dbReference type="Proteomes" id="UP000229370">
    <property type="component" value="Unassembled WGS sequence"/>
</dbReference>
<organism evidence="3 4">
    <name type="scientific">Candidatus Roizmanbacteria bacterium CG_4_8_14_3_um_filter_36_10</name>
    <dbReference type="NCBI Taxonomy" id="1974834"/>
    <lineage>
        <taxon>Bacteria</taxon>
        <taxon>Candidatus Roizmaniibacteriota</taxon>
    </lineage>
</organism>
<keyword evidence="2" id="KW-0472">Membrane</keyword>
<name>A0A2M8GP40_9BACT</name>
<evidence type="ECO:0000256" key="2">
    <source>
        <dbReference type="SAM" id="Phobius"/>
    </source>
</evidence>
<comment type="caution">
    <text evidence="3">The sequence shown here is derived from an EMBL/GenBank/DDBJ whole genome shotgun (WGS) entry which is preliminary data.</text>
</comment>
<dbReference type="AlphaFoldDB" id="A0A2M8GP40"/>
<dbReference type="PANTHER" id="PTHR35792:SF1">
    <property type="entry name" value="SLL0268 PROTEIN"/>
    <property type="match status" value="1"/>
</dbReference>
<evidence type="ECO:0008006" key="5">
    <source>
        <dbReference type="Google" id="ProtNLM"/>
    </source>
</evidence>
<gene>
    <name evidence="3" type="ORF">CO007_00465</name>
</gene>
<sequence>MASRDLFLVCFPQSDFGRFILSIGNGNKRSYNNCNFYNFYISMNDKKSKFGLGVLIGTIIGGITALFLSPKSGEENREIVVKKVQELKKLLEEKEVDTKVKEIYGEVNEEAKDIYFKVKDWLIEELSQLKEKVEEIDKEKYEKAVQKVLKRVQKETKKGAKELEKVKKQLTQEWKRLKK</sequence>
<evidence type="ECO:0000313" key="3">
    <source>
        <dbReference type="EMBL" id="PJC82249.1"/>
    </source>
</evidence>
<keyword evidence="2" id="KW-0812">Transmembrane</keyword>
<evidence type="ECO:0000256" key="1">
    <source>
        <dbReference type="SAM" id="Coils"/>
    </source>
</evidence>
<keyword evidence="1" id="KW-0175">Coiled coil</keyword>
<feature type="coiled-coil region" evidence="1">
    <location>
        <begin position="77"/>
        <end position="173"/>
    </location>
</feature>
<keyword evidence="2" id="KW-1133">Transmembrane helix</keyword>
<proteinExistence type="predicted"/>
<feature type="transmembrane region" description="Helical" evidence="2">
    <location>
        <begin position="50"/>
        <end position="68"/>
    </location>
</feature>
<evidence type="ECO:0000313" key="4">
    <source>
        <dbReference type="Proteomes" id="UP000229370"/>
    </source>
</evidence>
<dbReference type="PANTHER" id="PTHR35792">
    <property type="entry name" value="GENERAL STRESS PROTEIN"/>
    <property type="match status" value="1"/>
</dbReference>
<dbReference type="InterPro" id="IPR052928">
    <property type="entry name" value="Desiccation-related_membrane"/>
</dbReference>